<evidence type="ECO:0000259" key="4">
    <source>
        <dbReference type="Pfam" id="PF14833"/>
    </source>
</evidence>
<dbReference type="InterPro" id="IPR008927">
    <property type="entry name" value="6-PGluconate_DH-like_C_sf"/>
</dbReference>
<dbReference type="PANTHER" id="PTHR43060:SF15">
    <property type="entry name" value="3-HYDROXYISOBUTYRATE DEHYDROGENASE-LIKE 1, MITOCHONDRIAL-RELATED"/>
    <property type="match status" value="1"/>
</dbReference>
<evidence type="ECO:0000256" key="2">
    <source>
        <dbReference type="ARBA" id="ARBA00023027"/>
    </source>
</evidence>
<dbReference type="GO" id="GO:0051287">
    <property type="term" value="F:NAD binding"/>
    <property type="evidence" value="ECO:0007669"/>
    <property type="project" value="InterPro"/>
</dbReference>
<dbReference type="EMBL" id="CZKA01000030">
    <property type="protein sequence ID" value="CUR56813.1"/>
    <property type="molecule type" value="Genomic_DNA"/>
</dbReference>
<feature type="domain" description="3-hydroxyisobutyrate dehydrogenase-like NAD-binding" evidence="4">
    <location>
        <begin position="172"/>
        <end position="292"/>
    </location>
</feature>
<dbReference type="InterPro" id="IPR013328">
    <property type="entry name" value="6PGD_dom2"/>
</dbReference>
<dbReference type="InterPro" id="IPR006115">
    <property type="entry name" value="6PGDH_NADP-bd"/>
</dbReference>
<organism evidence="5">
    <name type="scientific">metagenome</name>
    <dbReference type="NCBI Taxonomy" id="256318"/>
    <lineage>
        <taxon>unclassified sequences</taxon>
        <taxon>metagenomes</taxon>
    </lineage>
</organism>
<name>A0A2P2C499_9ZZZZ</name>
<dbReference type="SUPFAM" id="SSF51735">
    <property type="entry name" value="NAD(P)-binding Rossmann-fold domains"/>
    <property type="match status" value="1"/>
</dbReference>
<keyword evidence="2" id="KW-0520">NAD</keyword>
<sequence length="302" mass="30663">MSSDAPEARVGVVGLGVMGLGIAKRLVAAGLHVTGYDLSVSRRELLAELGGEPAATPFGVLRASPLVLTCLPSASALRAVVGGPDGLLSGEVPAGRMVVEASTLGLDDKLWARDELRLAGVMLVDSPISGTEIQLEAGTAILYASGEAEAVAVATAALAPAFGSVVDVGGFGNGTKVKLIANHLVAIHNLAAAEALLLAERAGLDPTTVLEALVSGAGSSRMLEVRGPMMAAGRYEPAQMSVGLFHKDLDLIAGFASAVGVRPELFDAARLAYARALADGLGDSDTASLFSLLRREADSATQ</sequence>
<dbReference type="Pfam" id="PF03446">
    <property type="entry name" value="NAD_binding_2"/>
    <property type="match status" value="1"/>
</dbReference>
<accession>A0A2P2C499</accession>
<evidence type="ECO:0000256" key="1">
    <source>
        <dbReference type="ARBA" id="ARBA00023002"/>
    </source>
</evidence>
<dbReference type="InterPro" id="IPR029154">
    <property type="entry name" value="HIBADH-like_NADP-bd"/>
</dbReference>
<reference evidence="5" key="1">
    <citation type="submission" date="2015-08" db="EMBL/GenBank/DDBJ databases">
        <authorList>
            <person name="Babu N.S."/>
            <person name="Beckwith C.J."/>
            <person name="Beseler K.G."/>
            <person name="Brison A."/>
            <person name="Carone J.V."/>
            <person name="Caskin T.P."/>
            <person name="Diamond M."/>
            <person name="Durham M.E."/>
            <person name="Foxe J.M."/>
            <person name="Go M."/>
            <person name="Henderson B.A."/>
            <person name="Jones I.B."/>
            <person name="McGettigan J.A."/>
            <person name="Micheletti S.J."/>
            <person name="Nasrallah M.E."/>
            <person name="Ortiz D."/>
            <person name="Piller C.R."/>
            <person name="Privatt S.R."/>
            <person name="Schneider S.L."/>
            <person name="Sharp S."/>
            <person name="Smith T.C."/>
            <person name="Stanton J.D."/>
            <person name="Ullery H.E."/>
            <person name="Wilson R.J."/>
            <person name="Serrano M.G."/>
            <person name="Buck G."/>
            <person name="Lee V."/>
            <person name="Wang Y."/>
            <person name="Carvalho R."/>
            <person name="Voegtly L."/>
            <person name="Shi R."/>
            <person name="Duckworth R."/>
            <person name="Johnson A."/>
            <person name="Loviza R."/>
            <person name="Walstead R."/>
            <person name="Shah Z."/>
            <person name="Kiflezghi M."/>
            <person name="Wade K."/>
            <person name="Ball S.L."/>
            <person name="Bradley K.W."/>
            <person name="Asai D.J."/>
            <person name="Bowman C.A."/>
            <person name="Russell D.A."/>
            <person name="Pope W.H."/>
            <person name="Jacobs-Sera D."/>
            <person name="Hendrix R.W."/>
            <person name="Hatfull G.F."/>
        </authorList>
    </citation>
    <scope>NUCLEOTIDE SEQUENCE</scope>
</reference>
<dbReference type="PANTHER" id="PTHR43060">
    <property type="entry name" value="3-HYDROXYISOBUTYRATE DEHYDROGENASE-LIKE 1, MITOCHONDRIAL-RELATED"/>
    <property type="match status" value="1"/>
</dbReference>
<keyword evidence="1" id="KW-0560">Oxidoreductase</keyword>
<dbReference type="SUPFAM" id="SSF48179">
    <property type="entry name" value="6-phosphogluconate dehydrogenase C-terminal domain-like"/>
    <property type="match status" value="1"/>
</dbReference>
<feature type="domain" description="6-phosphogluconate dehydrogenase NADP-binding" evidence="3">
    <location>
        <begin position="9"/>
        <end position="159"/>
    </location>
</feature>
<evidence type="ECO:0000259" key="3">
    <source>
        <dbReference type="Pfam" id="PF03446"/>
    </source>
</evidence>
<dbReference type="InterPro" id="IPR036291">
    <property type="entry name" value="NAD(P)-bd_dom_sf"/>
</dbReference>
<proteinExistence type="predicted"/>
<gene>
    <name evidence="5" type="ORF">NOCA2360069</name>
</gene>
<dbReference type="GO" id="GO:0050661">
    <property type="term" value="F:NADP binding"/>
    <property type="evidence" value="ECO:0007669"/>
    <property type="project" value="InterPro"/>
</dbReference>
<dbReference type="Gene3D" id="3.40.50.720">
    <property type="entry name" value="NAD(P)-binding Rossmann-like Domain"/>
    <property type="match status" value="1"/>
</dbReference>
<dbReference type="GO" id="GO:0016491">
    <property type="term" value="F:oxidoreductase activity"/>
    <property type="evidence" value="ECO:0007669"/>
    <property type="project" value="UniProtKB-KW"/>
</dbReference>
<dbReference type="PIRSF" id="PIRSF000103">
    <property type="entry name" value="HIBADH"/>
    <property type="match status" value="1"/>
</dbReference>
<dbReference type="AlphaFoldDB" id="A0A2P2C499"/>
<protein>
    <submittedName>
        <fullName evidence="5">Putative 3-hydroxyisobutyrate dehydrogenase</fullName>
    </submittedName>
</protein>
<dbReference type="Gene3D" id="1.10.1040.10">
    <property type="entry name" value="N-(1-d-carboxylethyl)-l-norvaline Dehydrogenase, domain 2"/>
    <property type="match status" value="1"/>
</dbReference>
<dbReference type="InterPro" id="IPR015815">
    <property type="entry name" value="HIBADH-related"/>
</dbReference>
<dbReference type="Pfam" id="PF14833">
    <property type="entry name" value="NAD_binding_11"/>
    <property type="match status" value="1"/>
</dbReference>
<evidence type="ECO:0000313" key="5">
    <source>
        <dbReference type="EMBL" id="CUR56813.1"/>
    </source>
</evidence>